<evidence type="ECO:0000313" key="3">
    <source>
        <dbReference type="EMBL" id="GEU72144.1"/>
    </source>
</evidence>
<dbReference type="AlphaFoldDB" id="A0A6L2MI11"/>
<reference evidence="3" key="1">
    <citation type="journal article" date="2019" name="Sci. Rep.">
        <title>Draft genome of Tanacetum cinerariifolium, the natural source of mosquito coil.</title>
        <authorList>
            <person name="Yamashiro T."/>
            <person name="Shiraishi A."/>
            <person name="Satake H."/>
            <person name="Nakayama K."/>
        </authorList>
    </citation>
    <scope>NUCLEOTIDE SEQUENCE</scope>
</reference>
<gene>
    <name evidence="3" type="ORF">Tci_044122</name>
</gene>
<dbReference type="InterPro" id="IPR013103">
    <property type="entry name" value="RVT_2"/>
</dbReference>
<organism evidence="3">
    <name type="scientific">Tanacetum cinerariifolium</name>
    <name type="common">Dalmatian daisy</name>
    <name type="synonym">Chrysanthemum cinerariifolium</name>
    <dbReference type="NCBI Taxonomy" id="118510"/>
    <lineage>
        <taxon>Eukaryota</taxon>
        <taxon>Viridiplantae</taxon>
        <taxon>Streptophyta</taxon>
        <taxon>Embryophyta</taxon>
        <taxon>Tracheophyta</taxon>
        <taxon>Spermatophyta</taxon>
        <taxon>Magnoliopsida</taxon>
        <taxon>eudicotyledons</taxon>
        <taxon>Gunneridae</taxon>
        <taxon>Pentapetalae</taxon>
        <taxon>asterids</taxon>
        <taxon>campanulids</taxon>
        <taxon>Asterales</taxon>
        <taxon>Asteraceae</taxon>
        <taxon>Asteroideae</taxon>
        <taxon>Anthemideae</taxon>
        <taxon>Anthemidinae</taxon>
        <taxon>Tanacetum</taxon>
    </lineage>
</organism>
<feature type="region of interest" description="Disordered" evidence="1">
    <location>
        <begin position="156"/>
        <end position="181"/>
    </location>
</feature>
<name>A0A6L2MI11_TANCI</name>
<comment type="caution">
    <text evidence="3">The sequence shown here is derived from an EMBL/GenBank/DDBJ whole genome shotgun (WGS) entry which is preliminary data.</text>
</comment>
<evidence type="ECO:0000259" key="2">
    <source>
        <dbReference type="Pfam" id="PF07727"/>
    </source>
</evidence>
<feature type="domain" description="Reverse transcriptase Ty1/copia-type" evidence="2">
    <location>
        <begin position="172"/>
        <end position="297"/>
    </location>
</feature>
<evidence type="ECO:0000256" key="1">
    <source>
        <dbReference type="SAM" id="MobiDB-lite"/>
    </source>
</evidence>
<proteinExistence type="predicted"/>
<accession>A0A6L2MI11</accession>
<dbReference type="Pfam" id="PF07727">
    <property type="entry name" value="RVT_2"/>
    <property type="match status" value="1"/>
</dbReference>
<sequence length="529" mass="59941">FASQVNVNTNLLKPVTPYYLPEVRESVLAKPHHVIAPGTSRNSSKESQIVTEHRFSPNKSSVVHEKTNTPKSCLRWIPTGRIFNTVGLGLIPNTVSQQPCIPPNKDDWGHLFQPMFDEYFNPPTFVVSLVPIVVAPRVVDLADSLVSTLIDQDAPAASIPSTKEQEHSSSISQEPKNFKPAMTEPSWIDACKKKFMNLKDLKFRNWCRIQITQKEGIDFEESFTPVARIKTICIFIANAAHKNMTIYQMDVKTAFLNGELKEEVYVSQPEGFVDQVNPSHVYKLKKALYGLKQAPRACVIWTGIDTTDEYTGHGPIRMAFLESYADADNARCQDTRRSTSGSAQFLGSSSRLKFRTRLLKIQVAQKKVKIAFENADSSSRVELIPSKIKYAIKTSGVDKLRLSRAQILWGMYYQKNVDYVEQLWEDFIYQIDNKVYKKQEKMMHTSKDDYLINTLRFFSAKESTQIYGKMLPETLKSPEMKESKAYKTYLGYASGAVPPKIARKLKKASPSKKDSSLVHVDDELAKKGK</sequence>
<feature type="non-terminal residue" evidence="3">
    <location>
        <position position="1"/>
    </location>
</feature>
<feature type="compositionally biased region" description="Basic and acidic residues" evidence="1">
    <location>
        <begin position="511"/>
        <end position="529"/>
    </location>
</feature>
<protein>
    <submittedName>
        <fullName evidence="3">Gag-Pol polyprotein</fullName>
    </submittedName>
</protein>
<feature type="region of interest" description="Disordered" evidence="1">
    <location>
        <begin position="504"/>
        <end position="529"/>
    </location>
</feature>
<dbReference type="EMBL" id="BKCJ010006434">
    <property type="protein sequence ID" value="GEU72144.1"/>
    <property type="molecule type" value="Genomic_DNA"/>
</dbReference>